<dbReference type="EMBL" id="JBHMEP010000001">
    <property type="protein sequence ID" value="MFB9134566.1"/>
    <property type="molecule type" value="Genomic_DNA"/>
</dbReference>
<feature type="domain" description="Phospholipase/carboxylesterase/thioesterase" evidence="3">
    <location>
        <begin position="2"/>
        <end position="198"/>
    </location>
</feature>
<organism evidence="4 5">
    <name type="scientific">Vibrio olivae</name>
    <dbReference type="NCBI Taxonomy" id="1243002"/>
    <lineage>
        <taxon>Bacteria</taxon>
        <taxon>Pseudomonadati</taxon>
        <taxon>Pseudomonadota</taxon>
        <taxon>Gammaproteobacteria</taxon>
        <taxon>Vibrionales</taxon>
        <taxon>Vibrionaceae</taxon>
        <taxon>Vibrio</taxon>
    </lineage>
</organism>
<dbReference type="GO" id="GO:0016787">
    <property type="term" value="F:hydrolase activity"/>
    <property type="evidence" value="ECO:0007669"/>
    <property type="project" value="UniProtKB-KW"/>
</dbReference>
<dbReference type="InterPro" id="IPR003140">
    <property type="entry name" value="PLipase/COase/thioEstase"/>
</dbReference>
<dbReference type="InterPro" id="IPR029058">
    <property type="entry name" value="AB_hydrolase_fold"/>
</dbReference>
<dbReference type="InterPro" id="IPR050565">
    <property type="entry name" value="LYPA1-2/EST-like"/>
</dbReference>
<protein>
    <submittedName>
        <fullName evidence="4">Alpha/beta hydrolase</fullName>
    </submittedName>
</protein>
<dbReference type="PANTHER" id="PTHR10655:SF17">
    <property type="entry name" value="LYSOPHOSPHOLIPASE-LIKE PROTEIN 1"/>
    <property type="match status" value="1"/>
</dbReference>
<keyword evidence="2 4" id="KW-0378">Hydrolase</keyword>
<dbReference type="Gene3D" id="3.40.50.1820">
    <property type="entry name" value="alpha/beta hydrolase"/>
    <property type="match status" value="1"/>
</dbReference>
<evidence type="ECO:0000259" key="3">
    <source>
        <dbReference type="Pfam" id="PF02230"/>
    </source>
</evidence>
<sequence>MAKNIVIFLHGVGSRGSHLEPILDYWKSKMPEVIFAAPNAPFPFAGGGDGFEWFSLNAISEQNRPQRVLEAREHFDNTLNQVLAEHGASFEHDHVLLVGFSQGSIMTLDALASGRLNVAGAVAFSGRFASVEPYTPRTGTPLLLVHGKSDGVISWHESENSAQAFKQLGLKVDTLYEEGLEHTVSQQGADRAAAFIANVFSS</sequence>
<keyword evidence="5" id="KW-1185">Reference proteome</keyword>
<proteinExistence type="inferred from homology"/>
<dbReference type="RefSeq" id="WP_390190525.1">
    <property type="nucleotide sequence ID" value="NZ_JBHMEP010000001.1"/>
</dbReference>
<evidence type="ECO:0000313" key="4">
    <source>
        <dbReference type="EMBL" id="MFB9134566.1"/>
    </source>
</evidence>
<name>A0ABV5HK09_9VIBR</name>
<reference evidence="4 5" key="1">
    <citation type="submission" date="2024-09" db="EMBL/GenBank/DDBJ databases">
        <authorList>
            <person name="Sun Q."/>
            <person name="Mori K."/>
        </authorList>
    </citation>
    <scope>NUCLEOTIDE SEQUENCE [LARGE SCALE GENOMIC DNA]</scope>
    <source>
        <strain evidence="4 5">CECT 8064</strain>
    </source>
</reference>
<dbReference type="Pfam" id="PF02230">
    <property type="entry name" value="Abhydrolase_2"/>
    <property type="match status" value="1"/>
</dbReference>
<evidence type="ECO:0000313" key="5">
    <source>
        <dbReference type="Proteomes" id="UP001589645"/>
    </source>
</evidence>
<dbReference type="Proteomes" id="UP001589645">
    <property type="component" value="Unassembled WGS sequence"/>
</dbReference>
<comment type="caution">
    <text evidence="4">The sequence shown here is derived from an EMBL/GenBank/DDBJ whole genome shotgun (WGS) entry which is preliminary data.</text>
</comment>
<gene>
    <name evidence="4" type="ORF">ACFFUV_06210</name>
</gene>
<evidence type="ECO:0000256" key="2">
    <source>
        <dbReference type="ARBA" id="ARBA00022801"/>
    </source>
</evidence>
<comment type="similarity">
    <text evidence="1">Belongs to the AB hydrolase superfamily. AB hydrolase 2 family.</text>
</comment>
<evidence type="ECO:0000256" key="1">
    <source>
        <dbReference type="ARBA" id="ARBA00006499"/>
    </source>
</evidence>
<accession>A0ABV5HK09</accession>
<dbReference type="SUPFAM" id="SSF53474">
    <property type="entry name" value="alpha/beta-Hydrolases"/>
    <property type="match status" value="1"/>
</dbReference>
<dbReference type="PANTHER" id="PTHR10655">
    <property type="entry name" value="LYSOPHOSPHOLIPASE-RELATED"/>
    <property type="match status" value="1"/>
</dbReference>